<organism evidence="1 2">
    <name type="scientific">Leptospira broomii serovar Hurstbridge str. 5399</name>
    <dbReference type="NCBI Taxonomy" id="1049789"/>
    <lineage>
        <taxon>Bacteria</taxon>
        <taxon>Pseudomonadati</taxon>
        <taxon>Spirochaetota</taxon>
        <taxon>Spirochaetia</taxon>
        <taxon>Leptospirales</taxon>
        <taxon>Leptospiraceae</taxon>
        <taxon>Leptospira</taxon>
    </lineage>
</organism>
<dbReference type="OrthoDB" id="336037at2"/>
<keyword evidence="2" id="KW-1185">Reference proteome</keyword>
<dbReference type="EMBL" id="AHMO02000008">
    <property type="protein sequence ID" value="EQA44739.1"/>
    <property type="molecule type" value="Genomic_DNA"/>
</dbReference>
<evidence type="ECO:0000313" key="1">
    <source>
        <dbReference type="EMBL" id="EQA44739.1"/>
    </source>
</evidence>
<reference evidence="1" key="1">
    <citation type="submission" date="2013-05" db="EMBL/GenBank/DDBJ databases">
        <authorList>
            <person name="Harkins D.M."/>
            <person name="Durkin A.S."/>
            <person name="Brinkac L.M."/>
            <person name="Haft D.H."/>
            <person name="Selengut J.D."/>
            <person name="Sanka R."/>
            <person name="DePew J."/>
            <person name="Purushe J."/>
            <person name="Hartskeerl R.A."/>
            <person name="Ahmed A."/>
            <person name="van der Linden H."/>
            <person name="Goris M.G.A."/>
            <person name="Vinetz J.M."/>
            <person name="Sutton G.G."/>
            <person name="Nierman W.C."/>
            <person name="Fouts D.E."/>
        </authorList>
    </citation>
    <scope>NUCLEOTIDE SEQUENCE [LARGE SCALE GENOMIC DNA]</scope>
    <source>
        <strain evidence="1">5399</strain>
    </source>
</reference>
<protein>
    <recommendedName>
        <fullName evidence="3">HNH endonuclease domain protein</fullName>
    </recommendedName>
</protein>
<comment type="caution">
    <text evidence="1">The sequence shown here is derived from an EMBL/GenBank/DDBJ whole genome shotgun (WGS) entry which is preliminary data.</text>
</comment>
<name>T0GD68_9LEPT</name>
<dbReference type="Gene3D" id="1.10.30.50">
    <property type="match status" value="1"/>
</dbReference>
<dbReference type="AlphaFoldDB" id="T0GD68"/>
<dbReference type="RefSeq" id="WP_010568738.1">
    <property type="nucleotide sequence ID" value="NZ_AHMO02000008.1"/>
</dbReference>
<dbReference type="Proteomes" id="UP000015454">
    <property type="component" value="Unassembled WGS sequence"/>
</dbReference>
<dbReference type="STRING" id="1049789.LEP1GSC050_4139"/>
<evidence type="ECO:0000313" key="2">
    <source>
        <dbReference type="Proteomes" id="UP000015454"/>
    </source>
</evidence>
<sequence>MKSNPGNSKYKFVAKDFYKLLELQNWKCYLTGRNLEPENTNAEHIIPLRKGGEHKFINICFVVEPLAKLKRFYTEEEIINLAADIIKFKGLKHGLIISQKKKK</sequence>
<proteinExistence type="predicted"/>
<evidence type="ECO:0008006" key="3">
    <source>
        <dbReference type="Google" id="ProtNLM"/>
    </source>
</evidence>
<gene>
    <name evidence="1" type="ORF">LEP1GSC050_4139</name>
</gene>
<accession>T0GD68</accession>